<evidence type="ECO:0000313" key="2">
    <source>
        <dbReference type="EMBL" id="SDD58018.1"/>
    </source>
</evidence>
<dbReference type="AlphaFoldDB" id="A0A1G6VWT1"/>
<dbReference type="Proteomes" id="UP000199501">
    <property type="component" value="Unassembled WGS sequence"/>
</dbReference>
<dbReference type="STRING" id="1271860.SAMN05216174_113139"/>
<sequence length="106" mass="11372">MRIGRDKDGRVVWLETGNDASGLGHITKPDRVNDFAGHGIDEADIAQVVFTAATEGRPVGISGRDRIVYSTEHKGRSVLIAVTVASNGYIVGAYPYSHKGKLKPLP</sequence>
<reference evidence="3" key="1">
    <citation type="submission" date="2016-10" db="EMBL/GenBank/DDBJ databases">
        <authorList>
            <person name="Varghese N."/>
            <person name="Submissions S."/>
        </authorList>
    </citation>
    <scope>NUCLEOTIDE SEQUENCE [LARGE SCALE GENOMIC DNA]</scope>
    <source>
        <strain evidence="3">IBRC-M 10403</strain>
    </source>
</reference>
<keyword evidence="1" id="KW-0472">Membrane</keyword>
<proteinExistence type="predicted"/>
<evidence type="ECO:0000313" key="3">
    <source>
        <dbReference type="Proteomes" id="UP000199501"/>
    </source>
</evidence>
<evidence type="ECO:0000256" key="1">
    <source>
        <dbReference type="SAM" id="Phobius"/>
    </source>
</evidence>
<accession>A0A1G6VWT1</accession>
<keyword evidence="1" id="KW-1133">Transmembrane helix</keyword>
<dbReference type="RefSeq" id="WP_228771870.1">
    <property type="nucleotide sequence ID" value="NZ_FMZZ01000013.1"/>
</dbReference>
<gene>
    <name evidence="2" type="ORF">SAMN05216174_113139</name>
</gene>
<feature type="transmembrane region" description="Helical" evidence="1">
    <location>
        <begin position="78"/>
        <end position="96"/>
    </location>
</feature>
<keyword evidence="3" id="KW-1185">Reference proteome</keyword>
<keyword evidence="1" id="KW-0812">Transmembrane</keyword>
<dbReference type="EMBL" id="FMZZ01000013">
    <property type="protein sequence ID" value="SDD58018.1"/>
    <property type="molecule type" value="Genomic_DNA"/>
</dbReference>
<protein>
    <submittedName>
        <fullName evidence="2">Insecticidal toxin complex protein TccC/filamentous hemagglutinin</fullName>
    </submittedName>
</protein>
<name>A0A1G6VWT1_9PSEU</name>
<organism evidence="2 3">
    <name type="scientific">Actinokineospora iranica</name>
    <dbReference type="NCBI Taxonomy" id="1271860"/>
    <lineage>
        <taxon>Bacteria</taxon>
        <taxon>Bacillati</taxon>
        <taxon>Actinomycetota</taxon>
        <taxon>Actinomycetes</taxon>
        <taxon>Pseudonocardiales</taxon>
        <taxon>Pseudonocardiaceae</taxon>
        <taxon>Actinokineospora</taxon>
    </lineage>
</organism>